<keyword evidence="2" id="KW-1185">Reference proteome</keyword>
<feature type="non-terminal residue" evidence="1">
    <location>
        <position position="141"/>
    </location>
</feature>
<evidence type="ECO:0000313" key="2">
    <source>
        <dbReference type="Proteomes" id="UP000789920"/>
    </source>
</evidence>
<accession>A0ACA9RH53</accession>
<name>A0ACA9RH53_9GLOM</name>
<evidence type="ECO:0000313" key="1">
    <source>
        <dbReference type="EMBL" id="CAG8792765.1"/>
    </source>
</evidence>
<dbReference type="Proteomes" id="UP000789920">
    <property type="component" value="Unassembled WGS sequence"/>
</dbReference>
<comment type="caution">
    <text evidence="1">The sequence shown here is derived from an EMBL/GenBank/DDBJ whole genome shotgun (WGS) entry which is preliminary data.</text>
</comment>
<protein>
    <submittedName>
        <fullName evidence="1">10979_t:CDS:1</fullName>
    </submittedName>
</protein>
<reference evidence="1" key="1">
    <citation type="submission" date="2021-06" db="EMBL/GenBank/DDBJ databases">
        <authorList>
            <person name="Kallberg Y."/>
            <person name="Tangrot J."/>
            <person name="Rosling A."/>
        </authorList>
    </citation>
    <scope>NUCLEOTIDE SEQUENCE</scope>
    <source>
        <strain evidence="1">MA461A</strain>
    </source>
</reference>
<proteinExistence type="predicted"/>
<dbReference type="EMBL" id="CAJVQC010053336">
    <property type="protein sequence ID" value="CAG8792765.1"/>
    <property type="molecule type" value="Genomic_DNA"/>
</dbReference>
<sequence>MKTRERTTNSIYNTRILLNQIIDLYMLRRTPIPKEKSKVIKKYLTKRDRNSKSKKIPDNFIISKEIPIDTDKKLDEISDNTSDDIKLSTCNTCTKRKYTYVDMETQTDTITYTKTIVQMTNEYSIFDCIDIEAQTDNVETK</sequence>
<gene>
    <name evidence="1" type="ORF">RPERSI_LOCUS19458</name>
</gene>
<organism evidence="1 2">
    <name type="scientific">Racocetra persica</name>
    <dbReference type="NCBI Taxonomy" id="160502"/>
    <lineage>
        <taxon>Eukaryota</taxon>
        <taxon>Fungi</taxon>
        <taxon>Fungi incertae sedis</taxon>
        <taxon>Mucoromycota</taxon>
        <taxon>Glomeromycotina</taxon>
        <taxon>Glomeromycetes</taxon>
        <taxon>Diversisporales</taxon>
        <taxon>Gigasporaceae</taxon>
        <taxon>Racocetra</taxon>
    </lineage>
</organism>